<evidence type="ECO:0000256" key="4">
    <source>
        <dbReference type="ARBA" id="ARBA00042988"/>
    </source>
</evidence>
<comment type="similarity">
    <text evidence="1">Belongs to the Gfo/Idh/MocA family.</text>
</comment>
<feature type="domain" description="GFO/IDH/MocA-like oxidoreductase" evidence="7">
    <location>
        <begin position="147"/>
        <end position="281"/>
    </location>
</feature>
<keyword evidence="9" id="KW-1185">Reference proteome</keyword>
<organism evidence="8 9">
    <name type="scientific">Extremus antarcticus</name>
    <dbReference type="NCBI Taxonomy" id="702011"/>
    <lineage>
        <taxon>Eukaryota</taxon>
        <taxon>Fungi</taxon>
        <taxon>Dikarya</taxon>
        <taxon>Ascomycota</taxon>
        <taxon>Pezizomycotina</taxon>
        <taxon>Dothideomycetes</taxon>
        <taxon>Dothideomycetidae</taxon>
        <taxon>Mycosphaerellales</taxon>
        <taxon>Extremaceae</taxon>
        <taxon>Extremus</taxon>
    </lineage>
</organism>
<evidence type="ECO:0000259" key="6">
    <source>
        <dbReference type="Pfam" id="PF01408"/>
    </source>
</evidence>
<comment type="catalytic activity">
    <reaction evidence="5">
        <text>D-xylose + NADP(+) = D-xylono-1,5-lactone + NADPH + H(+)</text>
        <dbReference type="Rhea" id="RHEA:22000"/>
        <dbReference type="ChEBI" id="CHEBI:15378"/>
        <dbReference type="ChEBI" id="CHEBI:15867"/>
        <dbReference type="ChEBI" id="CHEBI:53455"/>
        <dbReference type="ChEBI" id="CHEBI:57783"/>
        <dbReference type="ChEBI" id="CHEBI:58349"/>
        <dbReference type="EC" id="1.1.1.179"/>
    </reaction>
</comment>
<evidence type="ECO:0000259" key="7">
    <source>
        <dbReference type="Pfam" id="PF22725"/>
    </source>
</evidence>
<name>A0AAJ0D4W5_9PEZI</name>
<comment type="caution">
    <text evidence="8">The sequence shown here is derived from an EMBL/GenBank/DDBJ whole genome shotgun (WGS) entry which is preliminary data.</text>
</comment>
<dbReference type="InterPro" id="IPR036291">
    <property type="entry name" value="NAD(P)-bd_dom_sf"/>
</dbReference>
<dbReference type="PANTHER" id="PTHR22604:SF115">
    <property type="entry name" value="DIHYDRODIOL DEHYDROGENASE, PUTATIVE (AFU_ORTHOLOGUE AFUA_1G07520)-RELATED"/>
    <property type="match status" value="1"/>
</dbReference>
<keyword evidence="2" id="KW-0560">Oxidoreductase</keyword>
<sequence>MSKFQVKWGMLATGGIAETFGRDILLNPDTRGVHDVEHVVVAAAASSSQSRARIFLDKIGAPETAVAYGSYKELAQDPNLDIIYIATPHSHHFQHCMLCLESGKNVLCEKPFTTNAEQLEVLIRTAKEKNLFLMEAAWTRYFPLSLYVREQVTSGAIGTVYRTFADLSMISSPEALPDSHRLVSPDLAGGVLMDTGIYALTWVFQTLFTTQQIPAAPAVLSALRKYRLGTDEQVSMLLTFPRRVGGDAHGIATAGVRTATDPDEKSTAGPAVRIQGSKGEIQVSHPAFRPTKTKLICTDGGIEEREWPQPGPGPGSSWYNGFRNEVGGVLNQEGEGHGMFWEADECAFALRDGRKESQHHTLAESLVIMQVMDQVRKQNGIRFPGKIETAIYPVDI</sequence>
<evidence type="ECO:0000256" key="1">
    <source>
        <dbReference type="ARBA" id="ARBA00010928"/>
    </source>
</evidence>
<evidence type="ECO:0000256" key="3">
    <source>
        <dbReference type="ARBA" id="ARBA00038984"/>
    </source>
</evidence>
<dbReference type="Gene3D" id="3.40.50.720">
    <property type="entry name" value="NAD(P)-binding Rossmann-like Domain"/>
    <property type="match status" value="1"/>
</dbReference>
<dbReference type="Proteomes" id="UP001271007">
    <property type="component" value="Unassembled WGS sequence"/>
</dbReference>
<evidence type="ECO:0000313" key="9">
    <source>
        <dbReference type="Proteomes" id="UP001271007"/>
    </source>
</evidence>
<dbReference type="GO" id="GO:0000166">
    <property type="term" value="F:nucleotide binding"/>
    <property type="evidence" value="ECO:0007669"/>
    <property type="project" value="InterPro"/>
</dbReference>
<evidence type="ECO:0000256" key="2">
    <source>
        <dbReference type="ARBA" id="ARBA00023002"/>
    </source>
</evidence>
<dbReference type="SUPFAM" id="SSF55347">
    <property type="entry name" value="Glyceraldehyde-3-phosphate dehydrogenase-like, C-terminal domain"/>
    <property type="match status" value="1"/>
</dbReference>
<dbReference type="InterPro" id="IPR000683">
    <property type="entry name" value="Gfo/Idh/MocA-like_OxRdtase_N"/>
</dbReference>
<dbReference type="SUPFAM" id="SSF51735">
    <property type="entry name" value="NAD(P)-binding Rossmann-fold domains"/>
    <property type="match status" value="1"/>
</dbReference>
<gene>
    <name evidence="8" type="ORF">LTR09_012613</name>
</gene>
<dbReference type="EMBL" id="JAWDJX010000141">
    <property type="protein sequence ID" value="KAK3045859.1"/>
    <property type="molecule type" value="Genomic_DNA"/>
</dbReference>
<dbReference type="GO" id="GO:0047837">
    <property type="term" value="F:D-xylose 1-dehydrogenase (NADP+) activity"/>
    <property type="evidence" value="ECO:0007669"/>
    <property type="project" value="UniProtKB-EC"/>
</dbReference>
<evidence type="ECO:0000313" key="8">
    <source>
        <dbReference type="EMBL" id="KAK3045859.1"/>
    </source>
</evidence>
<dbReference type="AlphaFoldDB" id="A0AAJ0D4W5"/>
<dbReference type="Gene3D" id="3.30.360.10">
    <property type="entry name" value="Dihydrodipicolinate Reductase, domain 2"/>
    <property type="match status" value="1"/>
</dbReference>
<dbReference type="InterPro" id="IPR055170">
    <property type="entry name" value="GFO_IDH_MocA-like_dom"/>
</dbReference>
<feature type="domain" description="Gfo/Idh/MocA-like oxidoreductase N-terminal" evidence="6">
    <location>
        <begin position="7"/>
        <end position="134"/>
    </location>
</feature>
<accession>A0AAJ0D4W5</accession>
<dbReference type="PANTHER" id="PTHR22604">
    <property type="entry name" value="OXIDOREDUCTASES"/>
    <property type="match status" value="1"/>
</dbReference>
<evidence type="ECO:0000256" key="5">
    <source>
        <dbReference type="ARBA" id="ARBA00049233"/>
    </source>
</evidence>
<proteinExistence type="inferred from homology"/>
<dbReference type="InterPro" id="IPR050984">
    <property type="entry name" value="Gfo/Idh/MocA_domain"/>
</dbReference>
<reference evidence="8" key="1">
    <citation type="submission" date="2023-04" db="EMBL/GenBank/DDBJ databases">
        <title>Black Yeasts Isolated from many extreme environments.</title>
        <authorList>
            <person name="Coleine C."/>
            <person name="Stajich J.E."/>
            <person name="Selbmann L."/>
        </authorList>
    </citation>
    <scope>NUCLEOTIDE SEQUENCE</scope>
    <source>
        <strain evidence="8">CCFEE 5312</strain>
    </source>
</reference>
<dbReference type="Pfam" id="PF01408">
    <property type="entry name" value="GFO_IDH_MocA"/>
    <property type="match status" value="1"/>
</dbReference>
<protein>
    <recommendedName>
        <fullName evidence="3">D-xylose 1-dehydrogenase (NADP(+), D-xylono-1,5-lactone-forming)</fullName>
        <ecNumber evidence="3">1.1.1.179</ecNumber>
    </recommendedName>
    <alternativeName>
        <fullName evidence="4">D-xylose-NADP dehydrogenase</fullName>
    </alternativeName>
</protein>
<dbReference type="Pfam" id="PF22725">
    <property type="entry name" value="GFO_IDH_MocA_C3"/>
    <property type="match status" value="1"/>
</dbReference>
<dbReference type="EC" id="1.1.1.179" evidence="3"/>